<dbReference type="Proteomes" id="UP000176429">
    <property type="component" value="Unassembled WGS sequence"/>
</dbReference>
<evidence type="ECO:0000256" key="1">
    <source>
        <dbReference type="SAM" id="Coils"/>
    </source>
</evidence>
<sequence>MFFQNFNKRFVLGGLLTISTAIASLILFFCADNIVRAQEDASLVTQRRAELERELAELEKEIDAQRVILDNKQRERVSLERDVAILDAKIQKARLSIKARELVISKLRADIKGKEGVIVGLKGQISDQKQTLAALIRKTNEYDYYSFSELVLSSRELSDFFADVNTYAVLKDAVRESFKRLESNKLATQAQKESLESKVSEEIDLKKIQELEKRRIEEQEAEKKRIVKLSKGQEAEYQKTISAKEKNATAIRTELFSLRGSAAIPFDRAYTLAKKAGAKTGVRPAVILGIIAEESNLGENVGTGNWKVDMKNSRDTVPFLDIVSRLGLNPDEMPVSKKPWYGYGGAMGPAQFIPSTWILYEDRIAKETGHNPPNPWDPEDAFMAAAILLMDNGADAKTRSSERLAALRYFAGWKNASNKSYAFYGDDVMDLADKYQKLIDILESN</sequence>
<gene>
    <name evidence="3" type="ORF">A3H68_03370</name>
</gene>
<dbReference type="Gene3D" id="1.10.530.10">
    <property type="match status" value="1"/>
</dbReference>
<dbReference type="InterPro" id="IPR023346">
    <property type="entry name" value="Lysozyme-like_dom_sf"/>
</dbReference>
<comment type="caution">
    <text evidence="3">The sequence shown here is derived from an EMBL/GenBank/DDBJ whole genome shotgun (WGS) entry which is preliminary data.</text>
</comment>
<name>A0A1G2P1D0_9BACT</name>
<dbReference type="Gene3D" id="6.10.250.3150">
    <property type="match status" value="1"/>
</dbReference>
<evidence type="ECO:0000259" key="2">
    <source>
        <dbReference type="Pfam" id="PF13406"/>
    </source>
</evidence>
<dbReference type="AlphaFoldDB" id="A0A1G2P1D0"/>
<proteinExistence type="predicted"/>
<dbReference type="Pfam" id="PF13406">
    <property type="entry name" value="SLT_2"/>
    <property type="match status" value="1"/>
</dbReference>
<dbReference type="InterPro" id="IPR031304">
    <property type="entry name" value="SLT_2"/>
</dbReference>
<evidence type="ECO:0000313" key="3">
    <source>
        <dbReference type="EMBL" id="OHA42128.1"/>
    </source>
</evidence>
<reference evidence="3 4" key="1">
    <citation type="journal article" date="2016" name="Nat. Commun.">
        <title>Thousands of microbial genomes shed light on interconnected biogeochemical processes in an aquifer system.</title>
        <authorList>
            <person name="Anantharaman K."/>
            <person name="Brown C.T."/>
            <person name="Hug L.A."/>
            <person name="Sharon I."/>
            <person name="Castelle C.J."/>
            <person name="Probst A.J."/>
            <person name="Thomas B.C."/>
            <person name="Singh A."/>
            <person name="Wilkins M.J."/>
            <person name="Karaoz U."/>
            <person name="Brodie E.L."/>
            <person name="Williams K.H."/>
            <person name="Hubbard S.S."/>
            <person name="Banfield J.F."/>
        </authorList>
    </citation>
    <scope>NUCLEOTIDE SEQUENCE [LARGE SCALE GENOMIC DNA]</scope>
</reference>
<accession>A0A1G2P1D0</accession>
<feature type="domain" description="Transglycosylase SLT" evidence="2">
    <location>
        <begin position="270"/>
        <end position="398"/>
    </location>
</feature>
<protein>
    <recommendedName>
        <fullName evidence="2">Transglycosylase SLT domain-containing protein</fullName>
    </recommendedName>
</protein>
<feature type="coiled-coil region" evidence="1">
    <location>
        <begin position="178"/>
        <end position="236"/>
    </location>
</feature>
<dbReference type="SUPFAM" id="SSF53955">
    <property type="entry name" value="Lysozyme-like"/>
    <property type="match status" value="1"/>
</dbReference>
<organism evidence="3 4">
    <name type="scientific">Candidatus Taylorbacteria bacterium RIFCSPLOWO2_02_FULL_46_40</name>
    <dbReference type="NCBI Taxonomy" id="1802329"/>
    <lineage>
        <taxon>Bacteria</taxon>
        <taxon>Candidatus Tayloriibacteriota</taxon>
    </lineage>
</organism>
<keyword evidence="1" id="KW-0175">Coiled coil</keyword>
<evidence type="ECO:0000313" key="4">
    <source>
        <dbReference type="Proteomes" id="UP000176429"/>
    </source>
</evidence>
<feature type="coiled-coil region" evidence="1">
    <location>
        <begin position="34"/>
        <end position="89"/>
    </location>
</feature>
<dbReference type="EMBL" id="MHSH01000011">
    <property type="protein sequence ID" value="OHA42128.1"/>
    <property type="molecule type" value="Genomic_DNA"/>
</dbReference>